<dbReference type="EMBL" id="GGEC01039360">
    <property type="protein sequence ID" value="MBX19844.1"/>
    <property type="molecule type" value="Transcribed_RNA"/>
</dbReference>
<sequence length="28" mass="3137">MVVFALYIYLFIAIVTCPLHLVLLGNVT</sequence>
<name>A0A2P2LPE9_RHIMU</name>
<protein>
    <submittedName>
        <fullName evidence="2">Uncharacterized protein</fullName>
    </submittedName>
</protein>
<evidence type="ECO:0000256" key="1">
    <source>
        <dbReference type="SAM" id="Phobius"/>
    </source>
</evidence>
<keyword evidence="1" id="KW-1133">Transmembrane helix</keyword>
<organism evidence="2">
    <name type="scientific">Rhizophora mucronata</name>
    <name type="common">Asiatic mangrove</name>
    <dbReference type="NCBI Taxonomy" id="61149"/>
    <lineage>
        <taxon>Eukaryota</taxon>
        <taxon>Viridiplantae</taxon>
        <taxon>Streptophyta</taxon>
        <taxon>Embryophyta</taxon>
        <taxon>Tracheophyta</taxon>
        <taxon>Spermatophyta</taxon>
        <taxon>Magnoliopsida</taxon>
        <taxon>eudicotyledons</taxon>
        <taxon>Gunneridae</taxon>
        <taxon>Pentapetalae</taxon>
        <taxon>rosids</taxon>
        <taxon>fabids</taxon>
        <taxon>Malpighiales</taxon>
        <taxon>Rhizophoraceae</taxon>
        <taxon>Rhizophora</taxon>
    </lineage>
</organism>
<reference evidence="2" key="1">
    <citation type="submission" date="2018-02" db="EMBL/GenBank/DDBJ databases">
        <title>Rhizophora mucronata_Transcriptome.</title>
        <authorList>
            <person name="Meera S.P."/>
            <person name="Sreeshan A."/>
            <person name="Augustine A."/>
        </authorList>
    </citation>
    <scope>NUCLEOTIDE SEQUENCE</scope>
    <source>
        <tissue evidence="2">Leaf</tissue>
    </source>
</reference>
<accession>A0A2P2LPE9</accession>
<keyword evidence="1" id="KW-0472">Membrane</keyword>
<keyword evidence="1" id="KW-0812">Transmembrane</keyword>
<proteinExistence type="predicted"/>
<dbReference type="AlphaFoldDB" id="A0A2P2LPE9"/>
<feature type="transmembrane region" description="Helical" evidence="1">
    <location>
        <begin position="6"/>
        <end position="27"/>
    </location>
</feature>
<evidence type="ECO:0000313" key="2">
    <source>
        <dbReference type="EMBL" id="MBX19844.1"/>
    </source>
</evidence>